<name>A0A0G8ZFS2_XANPE</name>
<accession>A0A0G8ZFS2</accession>
<evidence type="ECO:0000313" key="2">
    <source>
        <dbReference type="Proteomes" id="UP000471082"/>
    </source>
</evidence>
<reference evidence="1 2" key="1">
    <citation type="submission" date="2019-11" db="EMBL/GenBank/DDBJ databases">
        <title>Genome-resolved metagenomics to study the prevalence of co-infection and intraspecific heterogeneity among plant pathogen metapopulations.</title>
        <authorList>
            <person name="Newberry E."/>
            <person name="Bhandari R."/>
            <person name="Kemble J."/>
            <person name="Sikora E."/>
            <person name="Potnis N."/>
        </authorList>
    </citation>
    <scope>NUCLEOTIDE SEQUENCE [LARGE SCALE GENOMIC DNA]</scope>
    <source>
        <strain evidence="1">Xp_Tom_Tuscaloosa_18b</strain>
    </source>
</reference>
<dbReference type="RefSeq" id="WP_008576878.1">
    <property type="nucleotide sequence ID" value="NZ_CP018475.1"/>
</dbReference>
<dbReference type="GeneID" id="61780010"/>
<dbReference type="KEGG" id="xpe:BJD13_22710"/>
<dbReference type="Proteomes" id="UP000471082">
    <property type="component" value="Unassembled WGS sequence"/>
</dbReference>
<dbReference type="AlphaFoldDB" id="A0A0G8ZFS2"/>
<gene>
    <name evidence="1" type="ORF">G3W61_17555</name>
</gene>
<evidence type="ECO:0000313" key="1">
    <source>
        <dbReference type="EMBL" id="NEL78031.1"/>
    </source>
</evidence>
<dbReference type="PANTHER" id="PTHR44227">
    <property type="match status" value="1"/>
</dbReference>
<dbReference type="EMBL" id="JAAGYU010000096">
    <property type="protein sequence ID" value="NEL78031.1"/>
    <property type="molecule type" value="Genomic_DNA"/>
</dbReference>
<dbReference type="InterPro" id="IPR052346">
    <property type="entry name" value="O-mannosyl-transferase_TMTC"/>
</dbReference>
<organism evidence="1 2">
    <name type="scientific">Xanthomonas perforans</name>
    <dbReference type="NCBI Taxonomy" id="442694"/>
    <lineage>
        <taxon>Bacteria</taxon>
        <taxon>Pseudomonadati</taxon>
        <taxon>Pseudomonadota</taxon>
        <taxon>Gammaproteobacteria</taxon>
        <taxon>Lysobacterales</taxon>
        <taxon>Lysobacteraceae</taxon>
        <taxon>Xanthomonas</taxon>
    </lineage>
</organism>
<proteinExistence type="predicted"/>
<dbReference type="PANTHER" id="PTHR44227:SF3">
    <property type="entry name" value="PROTEIN O-MANNOSYL-TRANSFERASE TMTC4"/>
    <property type="match status" value="1"/>
</dbReference>
<dbReference type="PROSITE" id="PS51257">
    <property type="entry name" value="PROKAR_LIPOPROTEIN"/>
    <property type="match status" value="1"/>
</dbReference>
<comment type="caution">
    <text evidence="1">The sequence shown here is derived from an EMBL/GenBank/DDBJ whole genome shotgun (WGS) entry which is preliminary data.</text>
</comment>
<protein>
    <submittedName>
        <fullName evidence="1">Uncharacterized protein</fullName>
    </submittedName>
</protein>
<sequence length="610" mass="68200">MKKNTKFVFLLFLAATIACSLYIPGLSGGFIFDDYQAVVENTSIKLDHITWDGLAAAARAYGGPIGRPVATLSFAAGYWLHGMSPFSFKLENLAIHFLNILLVGFLVRGIIRLAWPEESERSQSIATLLIALIWGLHPLQVSSVLYVVQRMELLGNLFLLISLNFYVVSRLRWIQGREYGRFLVLAALSLILGLLSKENAIQAPLYTLFMELVFFGFKGKDGRSLSLKVIYASVFLVGSLLFFGLLLPRIAYQFDMRDFTMLQRVLTQFRVLPSYLGWMIWPSPENLTFYHDDFAPSRGLFDPLTTIIGGAALGSLLVGAFYWRVRAPLVSIAIGFFFASHAITSAPLALELVFEHRNYLAILGPVLIAASLVRALLRKRQMVIGYSLITGCILMLMFTTLLRSATWGDRVLLATASAIDNKWSPRASYELASIYMERAGGEADSVNYNFAMAELERAMGLPRSSPLPEQALILIAVNGGRQPEENWTRSIVKKFETRPLGPQEFSAFYSLISDRMKGVKVSDKLIVQLSELYTRRQPNLLDAHLLYADYAGRILHDYSLSAREYCYAVGIKKDSGYGVRLISSLVEQERLNEAKLLAPCVLRNSDAKQA</sequence>